<evidence type="ECO:0000259" key="1">
    <source>
        <dbReference type="Pfam" id="PF00535"/>
    </source>
</evidence>
<organism evidence="2">
    <name type="scientific">Arthrospira sp. SRM16</name>
    <dbReference type="NCBI Taxonomy" id="1929211"/>
    <lineage>
        <taxon>Bacteria</taxon>
        <taxon>Bacillati</taxon>
        <taxon>Cyanobacteriota</taxon>
        <taxon>Cyanophyceae</taxon>
        <taxon>Oscillatoriophycideae</taxon>
        <taxon>Oscillatoriales</taxon>
        <taxon>Microcoleaceae</taxon>
        <taxon>Arthrospira</taxon>
    </lineage>
</organism>
<sequence>MSESYPRISVVIPAYNCEQYIAEAIDSVLAQTETDYEIIVVDDGSQDQTRSVVANYDSQVRYVYQDNQGVSVARNHGLSLARGEFITFLDADDYFFPDTLQSQLAVFDADPELAIVHSGWRRVNQTGEMLIDVQPWEMVAELNLENWLRWKPLGTMGTLMFRRQALDTVGGFEPGLAHAEDVDLILRLASSGYRSAWLKRSTVCYRQHDRNTMRDGISQAKSINYVLDKFFNLPDIPLEIQVIEDWVRYSTLVWSSWYLYHTGFNTEMVEYLQRSWSYSPFLPIETVINWVESFTQYSESVDAIFDVDHLSTSPEWQNLLKWVMSSLQYP</sequence>
<protein>
    <submittedName>
        <fullName evidence="2">Glycosyl transferase</fullName>
    </submittedName>
</protein>
<dbReference type="InterPro" id="IPR001173">
    <property type="entry name" value="Glyco_trans_2-like"/>
</dbReference>
<dbReference type="AlphaFoldDB" id="A0A4Y7LIX1"/>
<dbReference type="PANTHER" id="PTHR43685">
    <property type="entry name" value="GLYCOSYLTRANSFERASE"/>
    <property type="match status" value="1"/>
</dbReference>
<dbReference type="EMBL" id="LT883648">
    <property type="protein sequence ID" value="SMZ64544.1"/>
    <property type="molecule type" value="mRNA"/>
</dbReference>
<dbReference type="SUPFAM" id="SSF53448">
    <property type="entry name" value="Nucleotide-diphospho-sugar transferases"/>
    <property type="match status" value="1"/>
</dbReference>
<feature type="domain" description="Glycosyltransferase 2-like" evidence="1">
    <location>
        <begin position="9"/>
        <end position="167"/>
    </location>
</feature>
<accession>A0A4Y7LIX1</accession>
<evidence type="ECO:0000313" key="2">
    <source>
        <dbReference type="EMBL" id="SMZ64544.1"/>
    </source>
</evidence>
<dbReference type="Gene3D" id="3.90.550.10">
    <property type="entry name" value="Spore Coat Polysaccharide Biosynthesis Protein SpsA, Chain A"/>
    <property type="match status" value="1"/>
</dbReference>
<gene>
    <name evidence="2" type="primary">A-Gly fam</name>
</gene>
<dbReference type="CDD" id="cd00761">
    <property type="entry name" value="Glyco_tranf_GTA_type"/>
    <property type="match status" value="1"/>
</dbReference>
<dbReference type="PANTHER" id="PTHR43685:SF2">
    <property type="entry name" value="GLYCOSYLTRANSFERASE 2-LIKE DOMAIN-CONTAINING PROTEIN"/>
    <property type="match status" value="1"/>
</dbReference>
<name>A0A4Y7LIX1_9CYAN</name>
<dbReference type="GO" id="GO:0016740">
    <property type="term" value="F:transferase activity"/>
    <property type="evidence" value="ECO:0007669"/>
    <property type="project" value="UniProtKB-KW"/>
</dbReference>
<proteinExistence type="evidence at transcript level"/>
<reference evidence="2" key="1">
    <citation type="submission" date="2017-06" db="EMBL/GenBank/DDBJ databases">
        <authorList>
            <person name="Nizam F."/>
        </authorList>
    </citation>
    <scope>NUCLEOTIDE SEQUENCE</scope>
    <source>
        <strain evidence="2">SRM16</strain>
    </source>
</reference>
<reference evidence="2" key="2">
    <citation type="submission" date="2019-06" db="EMBL/GenBank/DDBJ databases">
        <title>Genes from Arthrospira platensis.</title>
        <authorList>
            <person name="Faizal N."/>
            <person name="Venkatesh K."/>
            <person name="Arockiaraj J."/>
        </authorList>
    </citation>
    <scope>NUCLEOTIDE SEQUENCE</scope>
    <source>
        <strain evidence="2">SRM16</strain>
    </source>
</reference>
<dbReference type="Pfam" id="PF00535">
    <property type="entry name" value="Glycos_transf_2"/>
    <property type="match status" value="1"/>
</dbReference>
<keyword evidence="2" id="KW-0808">Transferase</keyword>
<dbReference type="InterPro" id="IPR029044">
    <property type="entry name" value="Nucleotide-diphossugar_trans"/>
</dbReference>
<dbReference type="InterPro" id="IPR050834">
    <property type="entry name" value="Glycosyltransf_2"/>
</dbReference>